<dbReference type="OrthoDB" id="9765084at2"/>
<dbReference type="KEGG" id="sphc:CVN68_20970"/>
<dbReference type="AlphaFoldDB" id="A0A2K8MJT4"/>
<dbReference type="Proteomes" id="UP000229081">
    <property type="component" value="Chromosome"/>
</dbReference>
<dbReference type="PANTHER" id="PTHR43861">
    <property type="entry name" value="TRANS-ACONITATE 2-METHYLTRANSFERASE-RELATED"/>
    <property type="match status" value="1"/>
</dbReference>
<dbReference type="PANTHER" id="PTHR43861:SF1">
    <property type="entry name" value="TRANS-ACONITATE 2-METHYLTRANSFERASE"/>
    <property type="match status" value="1"/>
</dbReference>
<dbReference type="InterPro" id="IPR041698">
    <property type="entry name" value="Methyltransf_25"/>
</dbReference>
<dbReference type="EMBL" id="CP024923">
    <property type="protein sequence ID" value="ATY34123.1"/>
    <property type="molecule type" value="Genomic_DNA"/>
</dbReference>
<dbReference type="CDD" id="cd02440">
    <property type="entry name" value="AdoMet_MTases"/>
    <property type="match status" value="1"/>
</dbReference>
<feature type="domain" description="Methyltransferase" evidence="3">
    <location>
        <begin position="43"/>
        <end position="133"/>
    </location>
</feature>
<dbReference type="SUPFAM" id="SSF53335">
    <property type="entry name" value="S-adenosyl-L-methionine-dependent methyltransferases"/>
    <property type="match status" value="1"/>
</dbReference>
<keyword evidence="2 4" id="KW-0808">Transferase</keyword>
<dbReference type="GO" id="GO:0032259">
    <property type="term" value="P:methylation"/>
    <property type="evidence" value="ECO:0007669"/>
    <property type="project" value="UniProtKB-KW"/>
</dbReference>
<dbReference type="RefSeq" id="WP_100283913.1">
    <property type="nucleotide sequence ID" value="NZ_CP024923.1"/>
</dbReference>
<evidence type="ECO:0000259" key="3">
    <source>
        <dbReference type="Pfam" id="PF13649"/>
    </source>
</evidence>
<reference evidence="4 5" key="1">
    <citation type="submission" date="2017-11" db="EMBL/GenBank/DDBJ databases">
        <title>Complete genome sequence of Sphingomonas sp. Strain Cra20, a psychrotolerant potential plant growth promoting rhizobacteria.</title>
        <authorList>
            <person name="Luo Y."/>
        </authorList>
    </citation>
    <scope>NUCLEOTIDE SEQUENCE [LARGE SCALE GENOMIC DNA]</scope>
    <source>
        <strain evidence="4 5">Cra20</strain>
    </source>
</reference>
<proteinExistence type="predicted"/>
<accession>A0A2K8MJT4</accession>
<dbReference type="InterPro" id="IPR029063">
    <property type="entry name" value="SAM-dependent_MTases_sf"/>
</dbReference>
<gene>
    <name evidence="4" type="ORF">CVN68_20970</name>
</gene>
<evidence type="ECO:0000256" key="1">
    <source>
        <dbReference type="ARBA" id="ARBA00022603"/>
    </source>
</evidence>
<keyword evidence="5" id="KW-1185">Reference proteome</keyword>
<evidence type="ECO:0000313" key="5">
    <source>
        <dbReference type="Proteomes" id="UP000229081"/>
    </source>
</evidence>
<dbReference type="Gene3D" id="3.40.50.150">
    <property type="entry name" value="Vaccinia Virus protein VP39"/>
    <property type="match status" value="1"/>
</dbReference>
<organism evidence="4 5">
    <name type="scientific">Sphingomonas psychrotolerans</name>
    <dbReference type="NCBI Taxonomy" id="1327635"/>
    <lineage>
        <taxon>Bacteria</taxon>
        <taxon>Pseudomonadati</taxon>
        <taxon>Pseudomonadota</taxon>
        <taxon>Alphaproteobacteria</taxon>
        <taxon>Sphingomonadales</taxon>
        <taxon>Sphingomonadaceae</taxon>
        <taxon>Sphingomonas</taxon>
    </lineage>
</organism>
<sequence length="198" mass="22333">MPDRIAEHYERHAHAFDEARRKNFVEKSWLDRFLLGVPKGGQVLDLGCGAGEPIARYLIDRERQLTGVDASEAMITLARTRFGRHRWICGDMRDVAMEGPFHGVIAWDSIFHLRPEEQAAMVVKAAQWLEPGGAFLFNTGSARDETIGCQFGDELYHASLAPAEYRALFAEHGLLEVAFVPHDHTTGGRAIWLARKRH</sequence>
<evidence type="ECO:0000256" key="2">
    <source>
        <dbReference type="ARBA" id="ARBA00022679"/>
    </source>
</evidence>
<dbReference type="GO" id="GO:0008168">
    <property type="term" value="F:methyltransferase activity"/>
    <property type="evidence" value="ECO:0007669"/>
    <property type="project" value="UniProtKB-KW"/>
</dbReference>
<protein>
    <submittedName>
        <fullName evidence="4">SAM-dependent methyltransferase</fullName>
    </submittedName>
</protein>
<dbReference type="Pfam" id="PF13649">
    <property type="entry name" value="Methyltransf_25"/>
    <property type="match status" value="1"/>
</dbReference>
<name>A0A2K8MJT4_9SPHN</name>
<keyword evidence="1 4" id="KW-0489">Methyltransferase</keyword>
<evidence type="ECO:0000313" key="4">
    <source>
        <dbReference type="EMBL" id="ATY34123.1"/>
    </source>
</evidence>